<evidence type="ECO:0000256" key="2">
    <source>
        <dbReference type="ARBA" id="ARBA00022573"/>
    </source>
</evidence>
<dbReference type="NCBIfam" id="TIGR00715">
    <property type="entry name" value="precor6x_red"/>
    <property type="match status" value="1"/>
</dbReference>
<reference evidence="5" key="1">
    <citation type="submission" date="2017-02" db="EMBL/GenBank/DDBJ databases">
        <authorList>
            <person name="Rodrigo-Torres L."/>
            <person name="Arahal R.D."/>
            <person name="Lucena T."/>
        </authorList>
    </citation>
    <scope>NUCLEOTIDE SEQUENCE [LARGE SCALE GENOMIC DNA]</scope>
    <source>
        <strain evidence="5">CECT 7878</strain>
    </source>
</reference>
<name>A0A1R4LRI0_VIBR1</name>
<dbReference type="PANTHER" id="PTHR36925">
    <property type="entry name" value="COBALT-PRECORRIN-6A REDUCTASE"/>
    <property type="match status" value="1"/>
</dbReference>
<dbReference type="EMBL" id="FULE01000046">
    <property type="protein sequence ID" value="SJN59125.1"/>
    <property type="molecule type" value="Genomic_DNA"/>
</dbReference>
<dbReference type="OrthoDB" id="9780707at2"/>
<dbReference type="PROSITE" id="PS51014">
    <property type="entry name" value="COBK_CBIJ"/>
    <property type="match status" value="1"/>
</dbReference>
<dbReference type="GO" id="GO:0009236">
    <property type="term" value="P:cobalamin biosynthetic process"/>
    <property type="evidence" value="ECO:0007669"/>
    <property type="project" value="UniProtKB-UniPathway"/>
</dbReference>
<dbReference type="Proteomes" id="UP000188276">
    <property type="component" value="Unassembled WGS sequence"/>
</dbReference>
<sequence>MMSPAHVLVFGGTSDAVTLCRMLEQYRIRYTLSVATPAGLATVQSLTAPVIQGRLDAETMRTWILDHQVDCVIDAAHPYAQQLRETIVAASLKTGCPVIRYERPIPVDVAAHPLLIKAGSIADACDQITSAQQKILLTTGSKDLAQFCQRLNDKTVYVRVLPTTEVVAECESLGLSYAQIIAMKGPFSAAMNHALYDMIQPDVVITKESGQAGGFTEKVQPCLALGIPCIVIQRPPLRFVTHYVETLHDLDACEALFCAWQQKESFDEKSTVSD</sequence>
<evidence type="ECO:0000256" key="3">
    <source>
        <dbReference type="ARBA" id="ARBA00023002"/>
    </source>
</evidence>
<dbReference type="STRING" id="1123498.VR7878_03240"/>
<keyword evidence="5" id="KW-1185">Reference proteome</keyword>
<evidence type="ECO:0000256" key="1">
    <source>
        <dbReference type="ARBA" id="ARBA00004953"/>
    </source>
</evidence>
<keyword evidence="3 4" id="KW-0560">Oxidoreductase</keyword>
<dbReference type="Pfam" id="PF02571">
    <property type="entry name" value="CbiJ"/>
    <property type="match status" value="1"/>
</dbReference>
<evidence type="ECO:0000313" key="5">
    <source>
        <dbReference type="Proteomes" id="UP000188276"/>
    </source>
</evidence>
<dbReference type="InterPro" id="IPR003723">
    <property type="entry name" value="Precorrin-6x_reduct"/>
</dbReference>
<dbReference type="EC" id="1.3.1.54" evidence="4"/>
<dbReference type="RefSeq" id="WP_077337129.1">
    <property type="nucleotide sequence ID" value="NZ_FULE01000046.1"/>
</dbReference>
<evidence type="ECO:0000313" key="4">
    <source>
        <dbReference type="EMBL" id="SJN59125.1"/>
    </source>
</evidence>
<organism evidence="4 5">
    <name type="scientific">Vibrio ruber (strain DSM 16370 / JCM 11486 / BCRC 17186 / CECT 7878 / LMG 23124 / VR1)</name>
    <dbReference type="NCBI Taxonomy" id="1123498"/>
    <lineage>
        <taxon>Bacteria</taxon>
        <taxon>Pseudomonadati</taxon>
        <taxon>Pseudomonadota</taxon>
        <taxon>Gammaproteobacteria</taxon>
        <taxon>Vibrionales</taxon>
        <taxon>Vibrionaceae</taxon>
        <taxon>Vibrio</taxon>
    </lineage>
</organism>
<proteinExistence type="predicted"/>
<dbReference type="PANTHER" id="PTHR36925:SF1">
    <property type="entry name" value="COBALT-PRECORRIN-6A REDUCTASE"/>
    <property type="match status" value="1"/>
</dbReference>
<comment type="pathway">
    <text evidence="1">Cofactor biosynthesis; adenosylcobalamin biosynthesis.</text>
</comment>
<accession>A0A1R4LRI0</accession>
<gene>
    <name evidence="4" type="primary">cobK</name>
    <name evidence="4" type="ORF">VR7878_03240</name>
</gene>
<dbReference type="AlphaFoldDB" id="A0A1R4LRI0"/>
<protein>
    <submittedName>
        <fullName evidence="4">Precorrin-6A reductase</fullName>
        <ecNumber evidence="4">1.3.1.54</ecNumber>
    </submittedName>
</protein>
<dbReference type="UniPathway" id="UPA00148"/>
<dbReference type="GO" id="GO:0016994">
    <property type="term" value="F:precorrin-6A reductase activity"/>
    <property type="evidence" value="ECO:0007669"/>
    <property type="project" value="UniProtKB-EC"/>
</dbReference>
<keyword evidence="2" id="KW-0169">Cobalamin biosynthesis</keyword>